<proteinExistence type="predicted"/>
<dbReference type="AlphaFoldDB" id="A0A2U8VRZ5"/>
<dbReference type="Proteomes" id="UP000246058">
    <property type="component" value="Chromosome"/>
</dbReference>
<keyword evidence="3" id="KW-1185">Reference proteome</keyword>
<organism evidence="2 3">
    <name type="scientific">Methylobacterium radiodurans</name>
    <dbReference type="NCBI Taxonomy" id="2202828"/>
    <lineage>
        <taxon>Bacteria</taxon>
        <taxon>Pseudomonadati</taxon>
        <taxon>Pseudomonadota</taxon>
        <taxon>Alphaproteobacteria</taxon>
        <taxon>Hyphomicrobiales</taxon>
        <taxon>Methylobacteriaceae</taxon>
        <taxon>Methylobacterium</taxon>
    </lineage>
</organism>
<name>A0A2U8VRZ5_9HYPH</name>
<gene>
    <name evidence="2" type="ORF">DK427_11290</name>
</gene>
<dbReference type="RefSeq" id="WP_109951335.1">
    <property type="nucleotide sequence ID" value="NZ_CP029551.1"/>
</dbReference>
<accession>A0A2U8VRZ5</accession>
<feature type="domain" description="DUF6883" evidence="1">
    <location>
        <begin position="8"/>
        <end position="112"/>
    </location>
</feature>
<protein>
    <recommendedName>
        <fullName evidence="1">DUF6883 domain-containing protein</fullName>
    </recommendedName>
</protein>
<dbReference type="KEGG" id="meti:DK427_11290"/>
<sequence length="113" mass="12939">MFSDGERRRAYVPLAKVTRYLPCLDNGPEAAAKAAFFVRFGFDPRRPEDLIVALQRPATENSIREIWSDEWGLHFEVEGPLLTPDGRAPKTRTSWMQAHERMSPPRLITAFPI</sequence>
<dbReference type="EMBL" id="CP029551">
    <property type="protein sequence ID" value="AWN36230.1"/>
    <property type="molecule type" value="Genomic_DNA"/>
</dbReference>
<dbReference type="OrthoDB" id="33315at2"/>
<evidence type="ECO:0000259" key="1">
    <source>
        <dbReference type="Pfam" id="PF21814"/>
    </source>
</evidence>
<evidence type="ECO:0000313" key="3">
    <source>
        <dbReference type="Proteomes" id="UP000246058"/>
    </source>
</evidence>
<dbReference type="Pfam" id="PF21814">
    <property type="entry name" value="DUF6883"/>
    <property type="match status" value="1"/>
</dbReference>
<reference evidence="2 3" key="1">
    <citation type="submission" date="2018-05" db="EMBL/GenBank/DDBJ databases">
        <title>Complete Genome Sequence of Methylobacterium sp. 17Sr1-43.</title>
        <authorList>
            <person name="Srinivasan S."/>
        </authorList>
    </citation>
    <scope>NUCLEOTIDE SEQUENCE [LARGE SCALE GENOMIC DNA]</scope>
    <source>
        <strain evidence="2 3">17Sr1-43</strain>
    </source>
</reference>
<dbReference type="InterPro" id="IPR049250">
    <property type="entry name" value="DUF6883"/>
</dbReference>
<evidence type="ECO:0000313" key="2">
    <source>
        <dbReference type="EMBL" id="AWN36230.1"/>
    </source>
</evidence>